<keyword evidence="3" id="KW-1185">Reference proteome</keyword>
<sequence>MLRFHSKAGADVLMLGAHADLVLRALGREPAPQGIFLPEQIAAALHRLDRAEQLPVSLPVPGAEPDEGEANDGLPDPQLRQRAWPLRELLQRAAHKDCPVLWETL</sequence>
<reference evidence="2" key="1">
    <citation type="submission" date="2020-12" db="EMBL/GenBank/DDBJ databases">
        <title>The genome sequence of Inhella sp. 1Y17.</title>
        <authorList>
            <person name="Liu Y."/>
        </authorList>
    </citation>
    <scope>NUCLEOTIDE SEQUENCE</scope>
    <source>
        <strain evidence="2">1Y17</strain>
    </source>
</reference>
<dbReference type="RefSeq" id="WP_198113405.1">
    <property type="nucleotide sequence ID" value="NZ_JAEDAK010000023.1"/>
</dbReference>
<name>A0A931J801_9BURK</name>
<gene>
    <name evidence="2" type="ORF">I7X39_21405</name>
</gene>
<protein>
    <submittedName>
        <fullName evidence="2">DUF1840 domain-containing protein</fullName>
    </submittedName>
</protein>
<dbReference type="EMBL" id="JAEDAK010000023">
    <property type="protein sequence ID" value="MBH9579463.1"/>
    <property type="molecule type" value="Genomic_DNA"/>
</dbReference>
<feature type="region of interest" description="Disordered" evidence="1">
    <location>
        <begin position="57"/>
        <end position="78"/>
    </location>
</feature>
<organism evidence="2 3">
    <name type="scientific">Inhella proteolytica</name>
    <dbReference type="NCBI Taxonomy" id="2795029"/>
    <lineage>
        <taxon>Bacteria</taxon>
        <taxon>Pseudomonadati</taxon>
        <taxon>Pseudomonadota</taxon>
        <taxon>Betaproteobacteria</taxon>
        <taxon>Burkholderiales</taxon>
        <taxon>Sphaerotilaceae</taxon>
        <taxon>Inhella</taxon>
    </lineage>
</organism>
<dbReference type="Proteomes" id="UP000613266">
    <property type="component" value="Unassembled WGS sequence"/>
</dbReference>
<dbReference type="AlphaFoldDB" id="A0A931J801"/>
<dbReference type="InterPro" id="IPR014991">
    <property type="entry name" value="DUF1840"/>
</dbReference>
<evidence type="ECO:0000313" key="2">
    <source>
        <dbReference type="EMBL" id="MBH9579463.1"/>
    </source>
</evidence>
<evidence type="ECO:0000313" key="3">
    <source>
        <dbReference type="Proteomes" id="UP000613266"/>
    </source>
</evidence>
<proteinExistence type="predicted"/>
<comment type="caution">
    <text evidence="2">The sequence shown here is derived from an EMBL/GenBank/DDBJ whole genome shotgun (WGS) entry which is preliminary data.</text>
</comment>
<evidence type="ECO:0000256" key="1">
    <source>
        <dbReference type="SAM" id="MobiDB-lite"/>
    </source>
</evidence>
<dbReference type="Pfam" id="PF08895">
    <property type="entry name" value="DUF1840"/>
    <property type="match status" value="1"/>
</dbReference>
<accession>A0A931J801</accession>